<evidence type="ECO:0000256" key="2">
    <source>
        <dbReference type="ARBA" id="ARBA00005464"/>
    </source>
</evidence>
<dbReference type="PIRSF" id="PIRSF003095">
    <property type="entry name" value="Trigger_factor"/>
    <property type="match status" value="1"/>
</dbReference>
<protein>
    <recommendedName>
        <fullName evidence="4 9">Trigger factor</fullName>
        <shortName evidence="9">TF</shortName>
        <ecNumber evidence="3 9">5.2.1.8</ecNumber>
    </recommendedName>
    <alternativeName>
        <fullName evidence="8 9">PPIase</fullName>
    </alternativeName>
</protein>
<dbReference type="Gene3D" id="3.30.70.1050">
    <property type="entry name" value="Trigger factor ribosome-binding domain"/>
    <property type="match status" value="1"/>
</dbReference>
<comment type="domain">
    <text evidence="9">Consists of 3 domains; the N-terminus binds the ribosome, the middle domain has PPIase activity, while the C-terminus has intrinsic chaperone activity on its own.</text>
</comment>
<dbReference type="EMBL" id="JBHSPH010000003">
    <property type="protein sequence ID" value="MFC5862933.1"/>
    <property type="molecule type" value="Genomic_DNA"/>
</dbReference>
<dbReference type="HAMAP" id="MF_00303">
    <property type="entry name" value="Trigger_factor_Tig"/>
    <property type="match status" value="1"/>
</dbReference>
<comment type="caution">
    <text evidence="14">The sequence shown here is derived from an EMBL/GenBank/DDBJ whole genome shotgun (WGS) entry which is preliminary data.</text>
</comment>
<dbReference type="InterPro" id="IPR037041">
    <property type="entry name" value="Trigger_fac_C_sf"/>
</dbReference>
<evidence type="ECO:0000259" key="12">
    <source>
        <dbReference type="Pfam" id="PF05697"/>
    </source>
</evidence>
<dbReference type="Pfam" id="PF05697">
    <property type="entry name" value="Trigger_N"/>
    <property type="match status" value="1"/>
</dbReference>
<feature type="domain" description="Trigger factor ribosome-binding bacterial" evidence="12">
    <location>
        <begin position="53"/>
        <end position="182"/>
    </location>
</feature>
<evidence type="ECO:0000313" key="15">
    <source>
        <dbReference type="Proteomes" id="UP001596091"/>
    </source>
</evidence>
<name>A0ABW1EIY4_9BACT</name>
<keyword evidence="5 9" id="KW-0697">Rotamase</keyword>
<dbReference type="InterPro" id="IPR008880">
    <property type="entry name" value="Trigger_fac_C"/>
</dbReference>
<comment type="catalytic activity">
    <reaction evidence="1 9">
        <text>[protein]-peptidylproline (omega=180) = [protein]-peptidylproline (omega=0)</text>
        <dbReference type="Rhea" id="RHEA:16237"/>
        <dbReference type="Rhea" id="RHEA-COMP:10747"/>
        <dbReference type="Rhea" id="RHEA-COMP:10748"/>
        <dbReference type="ChEBI" id="CHEBI:83833"/>
        <dbReference type="ChEBI" id="CHEBI:83834"/>
        <dbReference type="EC" id="5.2.1.8"/>
    </reaction>
</comment>
<dbReference type="SUPFAM" id="SSF102735">
    <property type="entry name" value="Trigger factor ribosome-binding domain"/>
    <property type="match status" value="1"/>
</dbReference>
<accession>A0ABW1EIY4</accession>
<feature type="domain" description="Trigger factor C-terminal" evidence="13">
    <location>
        <begin position="314"/>
        <end position="469"/>
    </location>
</feature>
<dbReference type="PANTHER" id="PTHR30560:SF3">
    <property type="entry name" value="TRIGGER FACTOR-LIKE PROTEIN TIG, CHLOROPLASTIC"/>
    <property type="match status" value="1"/>
</dbReference>
<feature type="domain" description="PPIase FKBP-type" evidence="11">
    <location>
        <begin position="205"/>
        <end position="288"/>
    </location>
</feature>
<evidence type="ECO:0000256" key="5">
    <source>
        <dbReference type="ARBA" id="ARBA00023110"/>
    </source>
</evidence>
<evidence type="ECO:0000259" key="13">
    <source>
        <dbReference type="Pfam" id="PF05698"/>
    </source>
</evidence>
<dbReference type="InterPro" id="IPR046357">
    <property type="entry name" value="PPIase_dom_sf"/>
</dbReference>
<dbReference type="Pfam" id="PF00254">
    <property type="entry name" value="FKBP_C"/>
    <property type="match status" value="1"/>
</dbReference>
<reference evidence="15" key="1">
    <citation type="journal article" date="2019" name="Int. J. Syst. Evol. Microbiol.">
        <title>The Global Catalogue of Microorganisms (GCM) 10K type strain sequencing project: providing services to taxonomists for standard genome sequencing and annotation.</title>
        <authorList>
            <consortium name="The Broad Institute Genomics Platform"/>
            <consortium name="The Broad Institute Genome Sequencing Center for Infectious Disease"/>
            <person name="Wu L."/>
            <person name="Ma J."/>
        </authorList>
    </citation>
    <scope>NUCLEOTIDE SEQUENCE [LARGE SCALE GENOMIC DNA]</scope>
    <source>
        <strain evidence="15">JCM 4087</strain>
    </source>
</reference>
<dbReference type="RefSeq" id="WP_263339095.1">
    <property type="nucleotide sequence ID" value="NZ_JAGSYH010000005.1"/>
</dbReference>
<evidence type="ECO:0000256" key="3">
    <source>
        <dbReference type="ARBA" id="ARBA00013194"/>
    </source>
</evidence>
<dbReference type="Gene3D" id="1.10.3120.10">
    <property type="entry name" value="Trigger factor, C-terminal domain"/>
    <property type="match status" value="1"/>
</dbReference>
<dbReference type="EC" id="5.2.1.8" evidence="3 9"/>
<comment type="function">
    <text evidence="9">Involved in protein export. Acts as a chaperone by maintaining the newly synthesized protein in an open conformation. Functions as a peptidyl-prolyl cis-trans isomerase.</text>
</comment>
<evidence type="ECO:0000256" key="1">
    <source>
        <dbReference type="ARBA" id="ARBA00000971"/>
    </source>
</evidence>
<keyword evidence="7 9" id="KW-0413">Isomerase</keyword>
<dbReference type="InterPro" id="IPR027304">
    <property type="entry name" value="Trigger_fact/SurA_dom_sf"/>
</dbReference>
<evidence type="ECO:0000259" key="11">
    <source>
        <dbReference type="Pfam" id="PF00254"/>
    </source>
</evidence>
<dbReference type="NCBIfam" id="TIGR00115">
    <property type="entry name" value="tig"/>
    <property type="match status" value="1"/>
</dbReference>
<keyword evidence="9" id="KW-0132">Cell division</keyword>
<evidence type="ECO:0000256" key="8">
    <source>
        <dbReference type="ARBA" id="ARBA00029986"/>
    </source>
</evidence>
<comment type="similarity">
    <text evidence="2 9">Belongs to the FKBP-type PPIase family. Tig subfamily.</text>
</comment>
<dbReference type="GO" id="GO:0003755">
    <property type="term" value="F:peptidyl-prolyl cis-trans isomerase activity"/>
    <property type="evidence" value="ECO:0007669"/>
    <property type="project" value="UniProtKB-EC"/>
</dbReference>
<dbReference type="InterPro" id="IPR005215">
    <property type="entry name" value="Trig_fac"/>
</dbReference>
<dbReference type="Pfam" id="PF05698">
    <property type="entry name" value="Trigger_C"/>
    <property type="match status" value="1"/>
</dbReference>
<keyword evidence="9" id="KW-0963">Cytoplasm</keyword>
<keyword evidence="6 9" id="KW-0143">Chaperone</keyword>
<sequence>MSSADTLENTSAAGLENTGEAHDHNHDHDHEGHDHAHDHDHSGHQHGPVLNPDCVREVKIEATAEEVDKAFSRVVREYKKYAKIPGFRPGKVPEQVVRRRFAEQIRKDVVESLLPERFRAAIEAAGVAPVSQPNLTNLTLEEGKALDGTAIFEVIPPFSIDGYQDVTVPKSAVETSGEAFEAGVQSELQQLRESRATIEPVEEDRAIVDGDWVQISYSGILQGEEGEPAPPITGQDSLVEISGSETLPAFTEALRGSKPGQELKVEVTYPDDYTEAKLAGKTVAYNLEVKAIKKRNLPVLDDEFAKELGDYENLAALETRIRENHTARKEREAEQQGREALFAALNEKFNFPIPESLVQQQVDARLERGLRALAQQGMSADMMRKLDFTRLRDAQRDSALSEVKTSLLLDRIADAENVTVSDEELDRELYMASLQSREPVETVRARLTEDGSLARIREQLRREKTASVLYQRLPAA</sequence>
<dbReference type="Gene3D" id="3.10.50.40">
    <property type="match status" value="1"/>
</dbReference>
<proteinExistence type="inferred from homology"/>
<dbReference type="InterPro" id="IPR008881">
    <property type="entry name" value="Trigger_fac_ribosome-bd_bac"/>
</dbReference>
<evidence type="ECO:0000256" key="4">
    <source>
        <dbReference type="ARBA" id="ARBA00016902"/>
    </source>
</evidence>
<evidence type="ECO:0000256" key="10">
    <source>
        <dbReference type="SAM" id="MobiDB-lite"/>
    </source>
</evidence>
<evidence type="ECO:0000256" key="7">
    <source>
        <dbReference type="ARBA" id="ARBA00023235"/>
    </source>
</evidence>
<keyword evidence="15" id="KW-1185">Reference proteome</keyword>
<dbReference type="InterPro" id="IPR001179">
    <property type="entry name" value="PPIase_FKBP_dom"/>
</dbReference>
<dbReference type="PANTHER" id="PTHR30560">
    <property type="entry name" value="TRIGGER FACTOR CHAPERONE AND PEPTIDYL-PROLYL CIS/TRANS ISOMERASE"/>
    <property type="match status" value="1"/>
</dbReference>
<evidence type="ECO:0000313" key="14">
    <source>
        <dbReference type="EMBL" id="MFC5862933.1"/>
    </source>
</evidence>
<dbReference type="SUPFAM" id="SSF109998">
    <property type="entry name" value="Triger factor/SurA peptide-binding domain-like"/>
    <property type="match status" value="1"/>
</dbReference>
<dbReference type="SUPFAM" id="SSF54534">
    <property type="entry name" value="FKBP-like"/>
    <property type="match status" value="1"/>
</dbReference>
<comment type="subcellular location">
    <subcellularLocation>
        <location evidence="9">Cytoplasm</location>
    </subcellularLocation>
    <text evidence="9">About half TF is bound to the ribosome near the polypeptide exit tunnel while the other half is free in the cytoplasm.</text>
</comment>
<dbReference type="Proteomes" id="UP001596091">
    <property type="component" value="Unassembled WGS sequence"/>
</dbReference>
<dbReference type="InterPro" id="IPR036611">
    <property type="entry name" value="Trigger_fac_ribosome-bd_sf"/>
</dbReference>
<organism evidence="14 15">
    <name type="scientific">Acidicapsa dinghuensis</name>
    <dbReference type="NCBI Taxonomy" id="2218256"/>
    <lineage>
        <taxon>Bacteria</taxon>
        <taxon>Pseudomonadati</taxon>
        <taxon>Acidobacteriota</taxon>
        <taxon>Terriglobia</taxon>
        <taxon>Terriglobales</taxon>
        <taxon>Acidobacteriaceae</taxon>
        <taxon>Acidicapsa</taxon>
    </lineage>
</organism>
<keyword evidence="9" id="KW-0131">Cell cycle</keyword>
<evidence type="ECO:0000256" key="6">
    <source>
        <dbReference type="ARBA" id="ARBA00023186"/>
    </source>
</evidence>
<evidence type="ECO:0000256" key="9">
    <source>
        <dbReference type="HAMAP-Rule" id="MF_00303"/>
    </source>
</evidence>
<feature type="region of interest" description="Disordered" evidence="10">
    <location>
        <begin position="17"/>
        <end position="51"/>
    </location>
</feature>
<gene>
    <name evidence="9 14" type="primary">tig</name>
    <name evidence="14" type="ORF">ACFPT7_11570</name>
</gene>
<feature type="compositionally biased region" description="Basic and acidic residues" evidence="10">
    <location>
        <begin position="19"/>
        <end position="43"/>
    </location>
</feature>